<comment type="caution">
    <text evidence="4">The sequence shown here is derived from an EMBL/GenBank/DDBJ whole genome shotgun (WGS) entry which is preliminary data.</text>
</comment>
<evidence type="ECO:0000256" key="2">
    <source>
        <dbReference type="ARBA" id="ARBA00023445"/>
    </source>
</evidence>
<dbReference type="AlphaFoldDB" id="A0A8H5ARY4"/>
<evidence type="ECO:0000259" key="3">
    <source>
        <dbReference type="Pfam" id="PF01370"/>
    </source>
</evidence>
<gene>
    <name evidence="4" type="ORF">D9611_013644</name>
</gene>
<accession>A0A8H5ARY4</accession>
<dbReference type="GO" id="GO:0016616">
    <property type="term" value="F:oxidoreductase activity, acting on the CH-OH group of donors, NAD or NADP as acceptor"/>
    <property type="evidence" value="ECO:0007669"/>
    <property type="project" value="TreeGrafter"/>
</dbReference>
<evidence type="ECO:0000313" key="5">
    <source>
        <dbReference type="Proteomes" id="UP000541558"/>
    </source>
</evidence>
<dbReference type="PANTHER" id="PTHR10366:SF564">
    <property type="entry name" value="STEROL-4-ALPHA-CARBOXYLATE 3-DEHYDROGENASE, DECARBOXYLATING"/>
    <property type="match status" value="1"/>
</dbReference>
<organism evidence="4 5">
    <name type="scientific">Ephemerocybe angulata</name>
    <dbReference type="NCBI Taxonomy" id="980116"/>
    <lineage>
        <taxon>Eukaryota</taxon>
        <taxon>Fungi</taxon>
        <taxon>Dikarya</taxon>
        <taxon>Basidiomycota</taxon>
        <taxon>Agaricomycotina</taxon>
        <taxon>Agaricomycetes</taxon>
        <taxon>Agaricomycetidae</taxon>
        <taxon>Agaricales</taxon>
        <taxon>Agaricineae</taxon>
        <taxon>Psathyrellaceae</taxon>
        <taxon>Ephemerocybe</taxon>
    </lineage>
</organism>
<sequence>MTSQLILVTGVTGFIAGHVVEQLLRTGYRVRGTARSAKVALLQKTNVSNLEYVAIDDVAVSDFTEALKGVDAVVHVASPLPGKASVEETIKTAIEGSLNVLRQAEKAGIKKFVVTSSFGSVLESSLKASFAGLNFTDSDWAPTAHEDVLANSDLRAWAWPESPGLGLAWRGPGSLKTQAQPA</sequence>
<dbReference type="InterPro" id="IPR001509">
    <property type="entry name" value="Epimerase_deHydtase"/>
</dbReference>
<reference evidence="4 5" key="1">
    <citation type="journal article" date="2020" name="ISME J.">
        <title>Uncovering the hidden diversity of litter-decomposition mechanisms in mushroom-forming fungi.</title>
        <authorList>
            <person name="Floudas D."/>
            <person name="Bentzer J."/>
            <person name="Ahren D."/>
            <person name="Johansson T."/>
            <person name="Persson P."/>
            <person name="Tunlid A."/>
        </authorList>
    </citation>
    <scope>NUCLEOTIDE SEQUENCE [LARGE SCALE GENOMIC DNA]</scope>
    <source>
        <strain evidence="4 5">CBS 175.51</strain>
    </source>
</reference>
<protein>
    <recommendedName>
        <fullName evidence="3">NAD-dependent epimerase/dehydratase domain-containing protein</fullName>
    </recommendedName>
</protein>
<keyword evidence="5" id="KW-1185">Reference proteome</keyword>
<dbReference type="InterPro" id="IPR036291">
    <property type="entry name" value="NAD(P)-bd_dom_sf"/>
</dbReference>
<name>A0A8H5ARY4_9AGAR</name>
<feature type="domain" description="NAD-dependent epimerase/dehydratase" evidence="3">
    <location>
        <begin position="6"/>
        <end position="120"/>
    </location>
</feature>
<dbReference type="Gene3D" id="3.40.50.720">
    <property type="entry name" value="NAD(P)-binding Rossmann-like Domain"/>
    <property type="match status" value="1"/>
</dbReference>
<dbReference type="Pfam" id="PF01370">
    <property type="entry name" value="Epimerase"/>
    <property type="match status" value="1"/>
</dbReference>
<comment type="similarity">
    <text evidence="2">Belongs to the NAD(P)-dependent epimerase/dehydratase family. Dihydroflavonol-4-reductase subfamily.</text>
</comment>
<evidence type="ECO:0000313" key="4">
    <source>
        <dbReference type="EMBL" id="KAF5309799.1"/>
    </source>
</evidence>
<dbReference type="OrthoDB" id="2735536at2759"/>
<evidence type="ECO:0000256" key="1">
    <source>
        <dbReference type="ARBA" id="ARBA00023002"/>
    </source>
</evidence>
<proteinExistence type="inferred from homology"/>
<dbReference type="Proteomes" id="UP000541558">
    <property type="component" value="Unassembled WGS sequence"/>
</dbReference>
<dbReference type="PANTHER" id="PTHR10366">
    <property type="entry name" value="NAD DEPENDENT EPIMERASE/DEHYDRATASE"/>
    <property type="match status" value="1"/>
</dbReference>
<keyword evidence="1" id="KW-0560">Oxidoreductase</keyword>
<dbReference type="SUPFAM" id="SSF51735">
    <property type="entry name" value="NAD(P)-binding Rossmann-fold domains"/>
    <property type="match status" value="1"/>
</dbReference>
<dbReference type="EMBL" id="JAACJK010000231">
    <property type="protein sequence ID" value="KAF5309799.1"/>
    <property type="molecule type" value="Genomic_DNA"/>
</dbReference>
<dbReference type="InterPro" id="IPR050425">
    <property type="entry name" value="NAD(P)_dehydrat-like"/>
</dbReference>